<organism evidence="3 4">
    <name type="scientific">Carnegiea gigantea</name>
    <dbReference type="NCBI Taxonomy" id="171969"/>
    <lineage>
        <taxon>Eukaryota</taxon>
        <taxon>Viridiplantae</taxon>
        <taxon>Streptophyta</taxon>
        <taxon>Embryophyta</taxon>
        <taxon>Tracheophyta</taxon>
        <taxon>Spermatophyta</taxon>
        <taxon>Magnoliopsida</taxon>
        <taxon>eudicotyledons</taxon>
        <taxon>Gunneridae</taxon>
        <taxon>Pentapetalae</taxon>
        <taxon>Caryophyllales</taxon>
        <taxon>Cactineae</taxon>
        <taxon>Cactaceae</taxon>
        <taxon>Cactoideae</taxon>
        <taxon>Echinocereeae</taxon>
        <taxon>Carnegiea</taxon>
    </lineage>
</organism>
<dbReference type="PRINTS" id="PR00071">
    <property type="entry name" value="HMGCOARDTASE"/>
</dbReference>
<dbReference type="InterPro" id="IPR009023">
    <property type="entry name" value="HMG_CoA_Rdtase_NAD(P)-bd_sf"/>
</dbReference>
<dbReference type="GO" id="GO:0008299">
    <property type="term" value="P:isoprenoid biosynthetic process"/>
    <property type="evidence" value="ECO:0007669"/>
    <property type="project" value="UniProtKB-KW"/>
</dbReference>
<dbReference type="AlphaFoldDB" id="A0A9Q1Q672"/>
<evidence type="ECO:0000256" key="2">
    <source>
        <dbReference type="ARBA" id="ARBA00023229"/>
    </source>
</evidence>
<dbReference type="EMBL" id="JAKOGI010000768">
    <property type="protein sequence ID" value="KAJ8430692.1"/>
    <property type="molecule type" value="Genomic_DNA"/>
</dbReference>
<dbReference type="OrthoDB" id="1698784at2759"/>
<dbReference type="Proteomes" id="UP001153076">
    <property type="component" value="Unassembled WGS sequence"/>
</dbReference>
<keyword evidence="2" id="KW-0414">Isoprene biosynthesis</keyword>
<accession>A0A9Q1Q672</accession>
<evidence type="ECO:0000256" key="1">
    <source>
        <dbReference type="ARBA" id="ARBA00005084"/>
    </source>
</evidence>
<protein>
    <recommendedName>
        <fullName evidence="5">Hydroxymethylglutaryl-CoA reductase (NADPH)</fullName>
    </recommendedName>
</protein>
<dbReference type="GO" id="GO:0004420">
    <property type="term" value="F:hydroxymethylglutaryl-CoA reductase (NADPH) activity"/>
    <property type="evidence" value="ECO:0007669"/>
    <property type="project" value="InterPro"/>
</dbReference>
<dbReference type="SUPFAM" id="SSF55035">
    <property type="entry name" value="NAD-binding domain of HMG-CoA reductase"/>
    <property type="match status" value="1"/>
</dbReference>
<dbReference type="GO" id="GO:0015936">
    <property type="term" value="P:coenzyme A metabolic process"/>
    <property type="evidence" value="ECO:0007669"/>
    <property type="project" value="InterPro"/>
</dbReference>
<dbReference type="GO" id="GO:0005789">
    <property type="term" value="C:endoplasmic reticulum membrane"/>
    <property type="evidence" value="ECO:0007669"/>
    <property type="project" value="TreeGrafter"/>
</dbReference>
<dbReference type="Gene3D" id="3.30.70.420">
    <property type="entry name" value="Hydroxymethylglutaryl-CoA reductase, class I/II, NAD/NADP-binding domain"/>
    <property type="match status" value="1"/>
</dbReference>
<keyword evidence="4" id="KW-1185">Reference proteome</keyword>
<evidence type="ECO:0000313" key="4">
    <source>
        <dbReference type="Proteomes" id="UP001153076"/>
    </source>
</evidence>
<proteinExistence type="predicted"/>
<dbReference type="PANTHER" id="PTHR10572">
    <property type="entry name" value="3-HYDROXY-3-METHYLGLUTARYL-COENZYME A REDUCTASE"/>
    <property type="match status" value="1"/>
</dbReference>
<evidence type="ECO:0000313" key="3">
    <source>
        <dbReference type="EMBL" id="KAJ8430692.1"/>
    </source>
</evidence>
<sequence length="157" mass="17442">MRSPAVLPRKLVSLVFLSAKGRLSNKLLFNLLPPQHSTTTKRPKQPTLLNCLCCYCWFMVGTAPEPFAASFNRPRPESRLQTLCSVAVGGGKYYLHNERKTDMVSISYYSAGDAMGMNIVSKGVKNVLDFLLRDFLDVDVIGISGNYCFDKKPAAMN</sequence>
<dbReference type="GO" id="GO:0005778">
    <property type="term" value="C:peroxisomal membrane"/>
    <property type="evidence" value="ECO:0007669"/>
    <property type="project" value="TreeGrafter"/>
</dbReference>
<dbReference type="InterPro" id="IPR002202">
    <property type="entry name" value="HMG_CoA_Rdtase"/>
</dbReference>
<gene>
    <name evidence="3" type="ORF">Cgig2_018418</name>
</gene>
<evidence type="ECO:0008006" key="5">
    <source>
        <dbReference type="Google" id="ProtNLM"/>
    </source>
</evidence>
<name>A0A9Q1Q672_9CARY</name>
<dbReference type="Pfam" id="PF00368">
    <property type="entry name" value="HMG-CoA_red"/>
    <property type="match status" value="1"/>
</dbReference>
<dbReference type="PANTHER" id="PTHR10572:SF24">
    <property type="entry name" value="3-HYDROXY-3-METHYLGLUTARYL-COENZYME A REDUCTASE"/>
    <property type="match status" value="1"/>
</dbReference>
<comment type="caution">
    <text evidence="3">The sequence shown here is derived from an EMBL/GenBank/DDBJ whole genome shotgun (WGS) entry which is preliminary data.</text>
</comment>
<dbReference type="PROSITE" id="PS50065">
    <property type="entry name" value="HMG_COA_REDUCTASE_4"/>
    <property type="match status" value="1"/>
</dbReference>
<comment type="pathway">
    <text evidence="1">Metabolic intermediate biosynthesis; (R)-mevalonate biosynthesis; (R)-mevalonate from acetyl-CoA: step 3/3.</text>
</comment>
<dbReference type="GO" id="GO:0016126">
    <property type="term" value="P:sterol biosynthetic process"/>
    <property type="evidence" value="ECO:0007669"/>
    <property type="project" value="TreeGrafter"/>
</dbReference>
<reference evidence="3" key="1">
    <citation type="submission" date="2022-04" db="EMBL/GenBank/DDBJ databases">
        <title>Carnegiea gigantea Genome sequencing and assembly v2.</title>
        <authorList>
            <person name="Copetti D."/>
            <person name="Sanderson M.J."/>
            <person name="Burquez A."/>
            <person name="Wojciechowski M.F."/>
        </authorList>
    </citation>
    <scope>NUCLEOTIDE SEQUENCE</scope>
    <source>
        <strain evidence="3">SGP5-SGP5p</strain>
        <tissue evidence="3">Aerial part</tissue>
    </source>
</reference>